<feature type="transmembrane region" description="Helical" evidence="1">
    <location>
        <begin position="46"/>
        <end position="73"/>
    </location>
</feature>
<dbReference type="PATRIC" id="fig|253.9.peg.683"/>
<organism evidence="2 3">
    <name type="scientific">Chryseobacterium indologenes</name>
    <name type="common">Flavobacterium indologenes</name>
    <dbReference type="NCBI Taxonomy" id="253"/>
    <lineage>
        <taxon>Bacteria</taxon>
        <taxon>Pseudomonadati</taxon>
        <taxon>Bacteroidota</taxon>
        <taxon>Flavobacteriia</taxon>
        <taxon>Flavobacteriales</taxon>
        <taxon>Weeksellaceae</taxon>
        <taxon>Chryseobacterium group</taxon>
        <taxon>Chryseobacterium</taxon>
    </lineage>
</organism>
<keyword evidence="1" id="KW-0472">Membrane</keyword>
<feature type="transmembrane region" description="Helical" evidence="1">
    <location>
        <begin position="125"/>
        <end position="143"/>
    </location>
</feature>
<keyword evidence="1" id="KW-1133">Transmembrane helix</keyword>
<dbReference type="Proteomes" id="UP000037953">
    <property type="component" value="Unassembled WGS sequence"/>
</dbReference>
<reference evidence="3" key="2">
    <citation type="submission" date="2015-09" db="EMBL/GenBank/DDBJ databases">
        <title>Draft genome sequence of a multidrug-resistant Chryseobacterium indologenes isolate from Malaysia.</title>
        <authorList>
            <person name="Yu C.Y."/>
            <person name="Ang G.Y."/>
            <person name="Chan K.-G."/>
        </authorList>
    </citation>
    <scope>NUCLEOTIDE SEQUENCE [LARGE SCALE GENOMIC DNA]</scope>
    <source>
        <strain evidence="3">CI_885</strain>
    </source>
</reference>
<comment type="caution">
    <text evidence="2">The sequence shown here is derived from an EMBL/GenBank/DDBJ whole genome shotgun (WGS) entry which is preliminary data.</text>
</comment>
<feature type="transmembrane region" description="Helical" evidence="1">
    <location>
        <begin position="21"/>
        <end position="40"/>
    </location>
</feature>
<sequence>MNLIDNLKSNAFIEFAKDHSTLIIAIPYIIGGLRQLFRLLTISFDLIIFFSFTQLLIDGIITILKMVVLLSYVQLYKSFLDKKTNSGELKALKQYSIILGCLFTGIVGTVIYFKMVVGNLPYAPIFQFFVFLLLILLSINLVISLKDSPFKGTGYSMIFVFLVFIPMPVSSMNHIDNIDTLSKRLKTEYKDAKMVYYNDQYLFYKINPKDSADKILVVKIDKLFDDVIYEGQKEK</sequence>
<reference evidence="2 3" key="1">
    <citation type="journal article" date="2015" name="Genom Data">
        <title>Draft genome sequence of a multidrug-resistant Chryseobacterium indologenes isolate from Malaysia.</title>
        <authorList>
            <person name="Yu C.Y."/>
            <person name="Ang G.Y."/>
            <person name="Cheng H.J."/>
            <person name="Cheong Y.M."/>
            <person name="Yin W.F."/>
            <person name="Chan K.G."/>
        </authorList>
    </citation>
    <scope>NUCLEOTIDE SEQUENCE [LARGE SCALE GENOMIC DNA]</scope>
    <source>
        <strain evidence="2 3">CI_885</strain>
    </source>
</reference>
<dbReference type="RefSeq" id="WP_062696590.1">
    <property type="nucleotide sequence ID" value="NZ_LJOD01000001.1"/>
</dbReference>
<name>A0A0N0IYC7_CHRID</name>
<dbReference type="AlphaFoldDB" id="A0A0N0IYC7"/>
<keyword evidence="1" id="KW-0812">Transmembrane</keyword>
<dbReference type="OrthoDB" id="1368261at2"/>
<feature type="transmembrane region" description="Helical" evidence="1">
    <location>
        <begin position="94"/>
        <end position="113"/>
    </location>
</feature>
<dbReference type="EMBL" id="LJOD01000001">
    <property type="protein sequence ID" value="KPE53013.1"/>
    <property type="molecule type" value="Genomic_DNA"/>
</dbReference>
<proteinExistence type="predicted"/>
<feature type="transmembrane region" description="Helical" evidence="1">
    <location>
        <begin position="155"/>
        <end position="175"/>
    </location>
</feature>
<evidence type="ECO:0000256" key="1">
    <source>
        <dbReference type="SAM" id="Phobius"/>
    </source>
</evidence>
<accession>A0A0N0IYC7</accession>
<evidence type="ECO:0000313" key="3">
    <source>
        <dbReference type="Proteomes" id="UP000037953"/>
    </source>
</evidence>
<gene>
    <name evidence="2" type="ORF">AOB46_03220</name>
</gene>
<evidence type="ECO:0000313" key="2">
    <source>
        <dbReference type="EMBL" id="KPE53013.1"/>
    </source>
</evidence>
<protein>
    <submittedName>
        <fullName evidence="2">Uncharacterized protein</fullName>
    </submittedName>
</protein>